<dbReference type="RefSeq" id="WP_200248610.1">
    <property type="nucleotide sequence ID" value="NZ_JAENHK010000010.1"/>
</dbReference>
<comment type="caution">
    <text evidence="2">The sequence shown here is derived from an EMBL/GenBank/DDBJ whole genome shotgun (WGS) entry which is preliminary data.</text>
</comment>
<evidence type="ECO:0008006" key="4">
    <source>
        <dbReference type="Google" id="ProtNLM"/>
    </source>
</evidence>
<gene>
    <name evidence="2" type="ORF">JHL15_19765</name>
</gene>
<name>A0ABS1FZY9_9FLAO</name>
<evidence type="ECO:0000313" key="2">
    <source>
        <dbReference type="EMBL" id="MBK1898013.1"/>
    </source>
</evidence>
<evidence type="ECO:0000313" key="3">
    <source>
        <dbReference type="Proteomes" id="UP000628669"/>
    </source>
</evidence>
<dbReference type="Gene3D" id="2.40.10.10">
    <property type="entry name" value="Trypsin-like serine proteases"/>
    <property type="match status" value="2"/>
</dbReference>
<dbReference type="EMBL" id="JAENHK010000010">
    <property type="protein sequence ID" value="MBK1898013.1"/>
    <property type="molecule type" value="Genomic_DNA"/>
</dbReference>
<protein>
    <recommendedName>
        <fullName evidence="4">Serine protease</fullName>
    </recommendedName>
</protein>
<sequence>MEKLKKIFKGVPADSPIPRELLLEHENPLPSKVLDRNLFITDAAKSFRLTEKVKNTTKISVSKLNKEFSQLDELSPFDWGIPGKTEEIISKDSLQTKIKAQKIKVTTAEALVPETHILGLHPKVVFPNTKSAKRNRLNRLVTKSANHTTIFGNDDRVNIYPNTYPECCVCRVEVYTKLTSTSSWNYQGRGTGFMVGRKILMTSGHMRPQKPYASWMIKVIPAYYDGRSIYGNSFYTYGESYIAYQSDVGNDMMVVKLYDNIGDTTGYFGAKSYNDDWEDMNVWTMTGYPYDKGESRPTYQSSISVVDDDDGDDVRLPDGNTVDSTQIESYADEASGASGSPLYSWFSNGQMYAIGVHHGNETDWELFGSDLHSVASGGDMLPALVIWARNNWGN</sequence>
<dbReference type="InterPro" id="IPR043504">
    <property type="entry name" value="Peptidase_S1_PA_chymotrypsin"/>
</dbReference>
<reference evidence="3" key="1">
    <citation type="submission" date="2021-01" db="EMBL/GenBank/DDBJ databases">
        <title>Genome public.</title>
        <authorList>
            <person name="Liu C."/>
            <person name="Sun Q."/>
        </authorList>
    </citation>
    <scope>NUCLEOTIDE SEQUENCE [LARGE SCALE GENOMIC DNA]</scope>
    <source>
        <strain evidence="3">YIM B02567</strain>
    </source>
</reference>
<organism evidence="2 3">
    <name type="scientific">Chryseobacterium paridis</name>
    <dbReference type="NCBI Taxonomy" id="2800328"/>
    <lineage>
        <taxon>Bacteria</taxon>
        <taxon>Pseudomonadati</taxon>
        <taxon>Bacteroidota</taxon>
        <taxon>Flavobacteriia</taxon>
        <taxon>Flavobacteriales</taxon>
        <taxon>Weeksellaceae</taxon>
        <taxon>Chryseobacterium group</taxon>
        <taxon>Chryseobacterium</taxon>
    </lineage>
</organism>
<dbReference type="Proteomes" id="UP000628669">
    <property type="component" value="Unassembled WGS sequence"/>
</dbReference>
<accession>A0ABS1FZY9</accession>
<keyword evidence="3" id="KW-1185">Reference proteome</keyword>
<keyword evidence="1" id="KW-0732">Signal</keyword>
<dbReference type="SUPFAM" id="SSF50494">
    <property type="entry name" value="Trypsin-like serine proteases"/>
    <property type="match status" value="1"/>
</dbReference>
<dbReference type="InterPro" id="IPR050966">
    <property type="entry name" value="Glutamyl_endopeptidase"/>
</dbReference>
<dbReference type="PANTHER" id="PTHR15462">
    <property type="entry name" value="SERINE PROTEASE"/>
    <property type="match status" value="1"/>
</dbReference>
<proteinExistence type="predicted"/>
<evidence type="ECO:0000256" key="1">
    <source>
        <dbReference type="ARBA" id="ARBA00022729"/>
    </source>
</evidence>
<dbReference type="InterPro" id="IPR009003">
    <property type="entry name" value="Peptidase_S1_PA"/>
</dbReference>
<dbReference type="PANTHER" id="PTHR15462:SF8">
    <property type="entry name" value="SERINE PROTEASE"/>
    <property type="match status" value="1"/>
</dbReference>